<dbReference type="PANTHER" id="PTHR43434:SF1">
    <property type="entry name" value="PHOSPHOGLYCOLATE PHOSPHATASE"/>
    <property type="match status" value="1"/>
</dbReference>
<dbReference type="InterPro" id="IPR050155">
    <property type="entry name" value="HAD-like_hydrolase_sf"/>
</dbReference>
<reference evidence="2" key="1">
    <citation type="submission" date="2016-06" db="EMBL/GenBank/DDBJ databases">
        <authorList>
            <person name="Varghese N."/>
            <person name="Submissions Spin"/>
        </authorList>
    </citation>
    <scope>NUCLEOTIDE SEQUENCE [LARGE SCALE GENOMIC DNA]</scope>
    <source>
        <strain evidence="2">DSM 44815</strain>
    </source>
</reference>
<name>A0A1A8ZA14_9ACTN</name>
<accession>A0A1A8ZA14</accession>
<organism evidence="1 2">
    <name type="scientific">Micromonospora auratinigra</name>
    <dbReference type="NCBI Taxonomy" id="261654"/>
    <lineage>
        <taxon>Bacteria</taxon>
        <taxon>Bacillati</taxon>
        <taxon>Actinomycetota</taxon>
        <taxon>Actinomycetes</taxon>
        <taxon>Micromonosporales</taxon>
        <taxon>Micromonosporaceae</taxon>
        <taxon>Micromonospora</taxon>
    </lineage>
</organism>
<gene>
    <name evidence="1" type="ORF">GA0070611_1352</name>
</gene>
<dbReference type="STRING" id="261654.GA0070611_1352"/>
<dbReference type="GO" id="GO:0008967">
    <property type="term" value="F:phosphoglycolate phosphatase activity"/>
    <property type="evidence" value="ECO:0007669"/>
    <property type="project" value="TreeGrafter"/>
</dbReference>
<dbReference type="EMBL" id="LT594323">
    <property type="protein sequence ID" value="SBT40704.1"/>
    <property type="molecule type" value="Genomic_DNA"/>
</dbReference>
<keyword evidence="2" id="KW-1185">Reference proteome</keyword>
<dbReference type="InterPro" id="IPR023214">
    <property type="entry name" value="HAD_sf"/>
</dbReference>
<dbReference type="CDD" id="cd01427">
    <property type="entry name" value="HAD_like"/>
    <property type="match status" value="1"/>
</dbReference>
<protein>
    <submittedName>
        <fullName evidence="1">Phosphoglycolate phosphatase, HAD superfamily</fullName>
    </submittedName>
</protein>
<dbReference type="SFLD" id="SFLDG01129">
    <property type="entry name" value="C1.5:_HAD__Beta-PGM__Phosphata"/>
    <property type="match status" value="1"/>
</dbReference>
<dbReference type="SFLD" id="SFLDS00003">
    <property type="entry name" value="Haloacid_Dehalogenase"/>
    <property type="match status" value="1"/>
</dbReference>
<dbReference type="PANTHER" id="PTHR43434">
    <property type="entry name" value="PHOSPHOGLYCOLATE PHOSPHATASE"/>
    <property type="match status" value="1"/>
</dbReference>
<dbReference type="Pfam" id="PF00702">
    <property type="entry name" value="Hydrolase"/>
    <property type="match status" value="1"/>
</dbReference>
<evidence type="ECO:0000313" key="2">
    <source>
        <dbReference type="Proteomes" id="UP000199385"/>
    </source>
</evidence>
<sequence length="227" mass="25997">MTLRDHGKGQLVKLFVWDLHGVLEQGNDRAVVDISNEVLSTFGYESRFTYEDGRLLYGKKWYEYFAFLLPEEAHQRHLELQDACFILSEERPELQYRWMTPTPHVRTVLDAIAARHQQIVISNTRPGTLDMFLKLLDLTDYFVPGRAFAVDQHVLDVKTTKLDVLAGYLAGQSRFEEVVIVGDSASDMRLAEVAGGVTFLFAHPGFALRNCPADFKIRDLRQVLHRV</sequence>
<evidence type="ECO:0000313" key="1">
    <source>
        <dbReference type="EMBL" id="SBT40704.1"/>
    </source>
</evidence>
<dbReference type="Proteomes" id="UP000199385">
    <property type="component" value="Chromosome I"/>
</dbReference>
<dbReference type="SUPFAM" id="SSF56784">
    <property type="entry name" value="HAD-like"/>
    <property type="match status" value="1"/>
</dbReference>
<dbReference type="GO" id="GO:0006281">
    <property type="term" value="P:DNA repair"/>
    <property type="evidence" value="ECO:0007669"/>
    <property type="project" value="TreeGrafter"/>
</dbReference>
<dbReference type="PATRIC" id="fig|261654.4.peg.1378"/>
<dbReference type="AlphaFoldDB" id="A0A1A8ZA14"/>
<dbReference type="InterPro" id="IPR036412">
    <property type="entry name" value="HAD-like_sf"/>
</dbReference>
<dbReference type="Gene3D" id="3.40.50.1000">
    <property type="entry name" value="HAD superfamily/HAD-like"/>
    <property type="match status" value="1"/>
</dbReference>
<proteinExistence type="predicted"/>